<dbReference type="eggNOG" id="COG1020">
    <property type="taxonomic scope" value="Bacteria"/>
</dbReference>
<dbReference type="KEGG" id="cgo:Corgl_0447"/>
<dbReference type="PANTHER" id="PTHR45527">
    <property type="entry name" value="NONRIBOSOMAL PEPTIDE SYNTHETASE"/>
    <property type="match status" value="1"/>
</dbReference>
<feature type="domain" description="AMP-dependent synthetase/ligase" evidence="2">
    <location>
        <begin position="9"/>
        <end position="364"/>
    </location>
</feature>
<dbReference type="Gene3D" id="3.30.300.30">
    <property type="match status" value="1"/>
</dbReference>
<proteinExistence type="predicted"/>
<dbReference type="InterPro" id="IPR045851">
    <property type="entry name" value="AMP-bd_C_sf"/>
</dbReference>
<dbReference type="GO" id="GO:0044550">
    <property type="term" value="P:secondary metabolite biosynthetic process"/>
    <property type="evidence" value="ECO:0007669"/>
    <property type="project" value="TreeGrafter"/>
</dbReference>
<dbReference type="SUPFAM" id="SSF56801">
    <property type="entry name" value="Acetyl-CoA synthetase-like"/>
    <property type="match status" value="1"/>
</dbReference>
<dbReference type="InterPro" id="IPR020845">
    <property type="entry name" value="AMP-binding_CS"/>
</dbReference>
<dbReference type="OrthoDB" id="2472181at2"/>
<dbReference type="Proteomes" id="UP000006851">
    <property type="component" value="Chromosome"/>
</dbReference>
<organism evidence="3 4">
    <name type="scientific">Coriobacterium glomerans (strain ATCC 49209 / DSM 20642 / JCM 10262 / PW2)</name>
    <dbReference type="NCBI Taxonomy" id="700015"/>
    <lineage>
        <taxon>Bacteria</taxon>
        <taxon>Bacillati</taxon>
        <taxon>Actinomycetota</taxon>
        <taxon>Coriobacteriia</taxon>
        <taxon>Coriobacteriales</taxon>
        <taxon>Coriobacteriaceae</taxon>
        <taxon>Coriobacterium</taxon>
    </lineage>
</organism>
<dbReference type="InterPro" id="IPR042099">
    <property type="entry name" value="ANL_N_sf"/>
</dbReference>
<evidence type="ECO:0000259" key="2">
    <source>
        <dbReference type="Pfam" id="PF00501"/>
    </source>
</evidence>
<dbReference type="InterPro" id="IPR000873">
    <property type="entry name" value="AMP-dep_synth/lig_dom"/>
</dbReference>
<gene>
    <name evidence="3" type="ordered locus">Corgl_0447</name>
</gene>
<dbReference type="EMBL" id="CP002628">
    <property type="protein sequence ID" value="AEB06565.1"/>
    <property type="molecule type" value="Genomic_DNA"/>
</dbReference>
<dbReference type="GO" id="GO:0005737">
    <property type="term" value="C:cytoplasm"/>
    <property type="evidence" value="ECO:0007669"/>
    <property type="project" value="TreeGrafter"/>
</dbReference>
<dbReference type="Pfam" id="PF00501">
    <property type="entry name" value="AMP-binding"/>
    <property type="match status" value="1"/>
</dbReference>
<sequence length="541" mass="59058">MVSSALTFLERSATRHADARAAVDENGSLTYAELLDRSRRVGSALLARDGAPRPVIVFMEKSIDALSTMLGALFSGSFYVPLDPTTPPERARAVFSTLSDCLVVVNERTRPSAESAFPAEAIEDVSALLAGRLDPRALDRAAAARLDTDPAYVLFTSGSTGTPKGVVVSHRALVDFITQFTSTFDLTCDDIIGNQAPFDFDVSVKDIYGSMAVGATLVMLPRRLFSEPAALIDALRAHRVTTMIWAAAALCLVSTLHGLDYAELPCVRRVMFSGEVMPLKHLRAWQSHLPQALFVNLYGPTEITCNCLYHVVDRTRSYDEGIPLGAPFANRRVLLLDENGRPVERADEVGELYVGGTSVALGYYGDEARTATAFIQNPLQSAYPEIVYRTGDLARRSADGELYFCGRADNQIKHQGHRIELEEIDAAFERQDGVERCRCAYNARFKQIHAFFEGDARAETLREAIAAYLPAPMVPTSISRVETMPLTKNGKVDRAALLEFARSARRAARSRERGGRAHAGRTDPAGALAGIANASNRSDHE</sequence>
<keyword evidence="4" id="KW-1185">Reference proteome</keyword>
<dbReference type="PANTHER" id="PTHR45527:SF1">
    <property type="entry name" value="FATTY ACID SYNTHASE"/>
    <property type="match status" value="1"/>
</dbReference>
<feature type="region of interest" description="Disordered" evidence="1">
    <location>
        <begin position="507"/>
        <end position="541"/>
    </location>
</feature>
<dbReference type="GO" id="GO:0031177">
    <property type="term" value="F:phosphopantetheine binding"/>
    <property type="evidence" value="ECO:0007669"/>
    <property type="project" value="TreeGrafter"/>
</dbReference>
<dbReference type="GO" id="GO:0043041">
    <property type="term" value="P:amino acid activation for nonribosomal peptide biosynthetic process"/>
    <property type="evidence" value="ECO:0007669"/>
    <property type="project" value="TreeGrafter"/>
</dbReference>
<dbReference type="Gene3D" id="3.40.50.12780">
    <property type="entry name" value="N-terminal domain of ligase-like"/>
    <property type="match status" value="1"/>
</dbReference>
<name>F2N790_CORGP</name>
<dbReference type="PROSITE" id="PS00455">
    <property type="entry name" value="AMP_BINDING"/>
    <property type="match status" value="1"/>
</dbReference>
<dbReference type="NCBIfam" id="TIGR01733">
    <property type="entry name" value="AA-adenyl-dom"/>
    <property type="match status" value="1"/>
</dbReference>
<evidence type="ECO:0000313" key="4">
    <source>
        <dbReference type="Proteomes" id="UP000006851"/>
    </source>
</evidence>
<protein>
    <submittedName>
        <fullName evidence="3">Amino acid adenylation domain protein</fullName>
    </submittedName>
</protein>
<dbReference type="RefSeq" id="WP_013708308.1">
    <property type="nucleotide sequence ID" value="NC_015389.1"/>
</dbReference>
<dbReference type="InterPro" id="IPR010071">
    <property type="entry name" value="AA_adenyl_dom"/>
</dbReference>
<evidence type="ECO:0000256" key="1">
    <source>
        <dbReference type="SAM" id="MobiDB-lite"/>
    </source>
</evidence>
<dbReference type="STRING" id="700015.Corgl_0447"/>
<accession>F2N790</accession>
<dbReference type="CDD" id="cd05930">
    <property type="entry name" value="A_NRPS"/>
    <property type="match status" value="1"/>
</dbReference>
<evidence type="ECO:0000313" key="3">
    <source>
        <dbReference type="EMBL" id="AEB06565.1"/>
    </source>
</evidence>
<reference evidence="4" key="1">
    <citation type="journal article" date="2013" name="Stand. Genomic Sci.">
        <title>Complete genome sequence of Coriobacterium glomerans type strain (PW2(T)) from the midgut of Pyrrhocoris apterus L. (red soldier bug).</title>
        <authorList>
            <person name="Stackebrandt E."/>
            <person name="Zeytun A."/>
            <person name="Lapidus A."/>
            <person name="Nolan M."/>
            <person name="Lucas S."/>
            <person name="Hammon N."/>
            <person name="Deshpande S."/>
            <person name="Cheng J.F."/>
            <person name="Tapia R."/>
            <person name="Goodwin L.A."/>
            <person name="Pitluck S."/>
            <person name="Liolios K."/>
            <person name="Pagani I."/>
            <person name="Ivanova N."/>
            <person name="Mavromatis K."/>
            <person name="Mikhailova N."/>
            <person name="Huntemann M."/>
            <person name="Pati A."/>
            <person name="Chen A."/>
            <person name="Palaniappan K."/>
            <person name="Chang Y.J."/>
            <person name="Land M."/>
            <person name="Hauser L."/>
            <person name="Rohde M."/>
            <person name="Pukall R."/>
            <person name="Goker M."/>
            <person name="Detter J.C."/>
            <person name="Woyke T."/>
            <person name="Bristow J."/>
            <person name="Eisen J.A."/>
            <person name="Markowitz V."/>
            <person name="Hugenholtz P."/>
            <person name="Kyrpides N.C."/>
            <person name="Klenk H.P."/>
        </authorList>
    </citation>
    <scope>NUCLEOTIDE SEQUENCE</scope>
    <source>
        <strain evidence="4">ATCC 49209 / DSM 20642 / JCM 10262 / PW2</strain>
    </source>
</reference>
<dbReference type="AlphaFoldDB" id="F2N790"/>
<dbReference type="HOGENOM" id="CLU_000022_2_12_11"/>